<feature type="compositionally biased region" description="Basic residues" evidence="3">
    <location>
        <begin position="104"/>
        <end position="115"/>
    </location>
</feature>
<dbReference type="InterPro" id="IPR023796">
    <property type="entry name" value="Serpin_dom"/>
</dbReference>
<evidence type="ECO:0000259" key="4">
    <source>
        <dbReference type="Pfam" id="PF00079"/>
    </source>
</evidence>
<gene>
    <name evidence="5" type="ORF">ONE63_001444</name>
</gene>
<feature type="region of interest" description="Disordered" evidence="3">
    <location>
        <begin position="1"/>
        <end position="174"/>
    </location>
</feature>
<keyword evidence="6" id="KW-1185">Reference proteome</keyword>
<feature type="compositionally biased region" description="Basic residues" evidence="3">
    <location>
        <begin position="140"/>
        <end position="165"/>
    </location>
</feature>
<feature type="compositionally biased region" description="Low complexity" evidence="3">
    <location>
        <begin position="118"/>
        <end position="139"/>
    </location>
</feature>
<evidence type="ECO:0000256" key="3">
    <source>
        <dbReference type="SAM" id="MobiDB-lite"/>
    </source>
</evidence>
<dbReference type="InterPro" id="IPR036186">
    <property type="entry name" value="Serpin_sf"/>
</dbReference>
<evidence type="ECO:0000313" key="5">
    <source>
        <dbReference type="EMBL" id="KAJ1523601.1"/>
    </source>
</evidence>
<dbReference type="AlphaFoldDB" id="A0AAV7XE59"/>
<dbReference type="EMBL" id="JAPTSV010000010">
    <property type="protein sequence ID" value="KAJ1523601.1"/>
    <property type="molecule type" value="Genomic_DNA"/>
</dbReference>
<dbReference type="InterPro" id="IPR042178">
    <property type="entry name" value="Serpin_sf_1"/>
</dbReference>
<reference evidence="5" key="1">
    <citation type="submission" date="2022-12" db="EMBL/GenBank/DDBJ databases">
        <title>Chromosome-level genome assembly of the bean flower thrips Megalurothrips usitatus.</title>
        <authorList>
            <person name="Ma L."/>
            <person name="Liu Q."/>
            <person name="Li H."/>
            <person name="Cai W."/>
        </authorList>
    </citation>
    <scope>NUCLEOTIDE SEQUENCE</scope>
    <source>
        <strain evidence="5">Cailab_2022a</strain>
    </source>
</reference>
<dbReference type="Gene3D" id="3.30.497.10">
    <property type="entry name" value="Antithrombin, subunit I, domain 2"/>
    <property type="match status" value="1"/>
</dbReference>
<evidence type="ECO:0000256" key="2">
    <source>
        <dbReference type="ARBA" id="ARBA00022900"/>
    </source>
</evidence>
<evidence type="ECO:0000256" key="1">
    <source>
        <dbReference type="ARBA" id="ARBA00022690"/>
    </source>
</evidence>
<name>A0AAV7XE59_9NEOP</name>
<protein>
    <recommendedName>
        <fullName evidence="4">Serpin domain-containing protein</fullName>
    </recommendedName>
</protein>
<dbReference type="Pfam" id="PF00079">
    <property type="entry name" value="Serpin"/>
    <property type="match status" value="1"/>
</dbReference>
<feature type="domain" description="Serpin" evidence="4">
    <location>
        <begin position="190"/>
        <end position="244"/>
    </location>
</feature>
<proteinExistence type="predicted"/>
<organism evidence="5 6">
    <name type="scientific">Megalurothrips usitatus</name>
    <name type="common">bean blossom thrips</name>
    <dbReference type="NCBI Taxonomy" id="439358"/>
    <lineage>
        <taxon>Eukaryota</taxon>
        <taxon>Metazoa</taxon>
        <taxon>Ecdysozoa</taxon>
        <taxon>Arthropoda</taxon>
        <taxon>Hexapoda</taxon>
        <taxon>Insecta</taxon>
        <taxon>Pterygota</taxon>
        <taxon>Neoptera</taxon>
        <taxon>Paraneoptera</taxon>
        <taxon>Thysanoptera</taxon>
        <taxon>Terebrantia</taxon>
        <taxon>Thripoidea</taxon>
        <taxon>Thripidae</taxon>
        <taxon>Megalurothrips</taxon>
    </lineage>
</organism>
<sequence>MTRRGVGGGDRGLQGVEPARPPTATDSWDDSGWFGSRTVAAAGAVRRPRPRAPVPARRLPATAPPPPLRRPRARPAAAAAPGPGHVPAPGPVPRAPVRAAAPQRRGRGRRGRRRGRGAEPPLAAAPAAPLAGHARLPAAHGRHGGHHQRARGGRAAGGRRARPRRGGGPGPAARAAHPAVAVVFQDYAYSRGNFAFSPYGVASVLVVLYEGARGETARQVHTALKLPWDRDVLRVGFRDVHRNLRVSVVRGSPPAVPAPLR</sequence>
<dbReference type="SUPFAM" id="SSF56574">
    <property type="entry name" value="Serpins"/>
    <property type="match status" value="1"/>
</dbReference>
<accession>A0AAV7XE59</accession>
<comment type="caution">
    <text evidence="5">The sequence shown here is derived from an EMBL/GenBank/DDBJ whole genome shotgun (WGS) entry which is preliminary data.</text>
</comment>
<dbReference type="Proteomes" id="UP001075354">
    <property type="component" value="Chromosome 10"/>
</dbReference>
<keyword evidence="2" id="KW-0722">Serine protease inhibitor</keyword>
<evidence type="ECO:0000313" key="6">
    <source>
        <dbReference type="Proteomes" id="UP001075354"/>
    </source>
</evidence>
<feature type="compositionally biased region" description="Gly residues" evidence="3">
    <location>
        <begin position="1"/>
        <end position="12"/>
    </location>
</feature>
<feature type="compositionally biased region" description="Low complexity" evidence="3">
    <location>
        <begin position="74"/>
        <end position="83"/>
    </location>
</feature>
<feature type="compositionally biased region" description="Pro residues" evidence="3">
    <location>
        <begin position="84"/>
        <end position="94"/>
    </location>
</feature>
<keyword evidence="1" id="KW-0646">Protease inhibitor</keyword>
<dbReference type="GO" id="GO:0004867">
    <property type="term" value="F:serine-type endopeptidase inhibitor activity"/>
    <property type="evidence" value="ECO:0007669"/>
    <property type="project" value="UniProtKB-KW"/>
</dbReference>